<feature type="transmembrane region" description="Helical" evidence="1">
    <location>
        <begin position="67"/>
        <end position="86"/>
    </location>
</feature>
<dbReference type="EMBL" id="JXJQ01000006">
    <property type="protein sequence ID" value="KJY62402.1"/>
    <property type="molecule type" value="Genomic_DNA"/>
</dbReference>
<dbReference type="HOGENOM" id="CLU_149865_0_0_9"/>
<keyword evidence="1" id="KW-0472">Membrane</keyword>
<dbReference type="Proteomes" id="UP000033558">
    <property type="component" value="Unassembled WGS sequence"/>
</dbReference>
<dbReference type="Pfam" id="PF11457">
    <property type="entry name" value="DUF3021"/>
    <property type="match status" value="1"/>
</dbReference>
<gene>
    <name evidence="2" type="ORF">JG30_06060</name>
</gene>
<reference evidence="2 3" key="1">
    <citation type="submission" date="2015-01" db="EMBL/GenBank/DDBJ databases">
        <title>Comparative genomics of the lactic acid bacteria isolated from the honey bee gut.</title>
        <authorList>
            <person name="Ellegaard K.M."/>
            <person name="Tamarit D."/>
            <person name="Javelind E."/>
            <person name="Olofsson T."/>
            <person name="Andersson S.G."/>
            <person name="Vasquez A."/>
        </authorList>
    </citation>
    <scope>NUCLEOTIDE SEQUENCE [LARGE SCALE GENOMIC DNA]</scope>
    <source>
        <strain evidence="2 3">Bin4</strain>
    </source>
</reference>
<evidence type="ECO:0000256" key="1">
    <source>
        <dbReference type="SAM" id="Phobius"/>
    </source>
</evidence>
<dbReference type="AlphaFoldDB" id="A0A0F4LUE9"/>
<dbReference type="RefSeq" id="WP_046316087.1">
    <property type="nucleotide sequence ID" value="NZ_JBHSZT010000001.1"/>
</dbReference>
<evidence type="ECO:0000313" key="3">
    <source>
        <dbReference type="Proteomes" id="UP000033558"/>
    </source>
</evidence>
<organism evidence="2 3">
    <name type="scientific">Bombilactobacillus mellifer</name>
    <dbReference type="NCBI Taxonomy" id="1218492"/>
    <lineage>
        <taxon>Bacteria</taxon>
        <taxon>Bacillati</taxon>
        <taxon>Bacillota</taxon>
        <taxon>Bacilli</taxon>
        <taxon>Lactobacillales</taxon>
        <taxon>Lactobacillaceae</taxon>
        <taxon>Bombilactobacillus</taxon>
    </lineage>
</organism>
<dbReference type="PATRIC" id="fig|1218492.5.peg.732"/>
<keyword evidence="3" id="KW-1185">Reference proteome</keyword>
<evidence type="ECO:0000313" key="2">
    <source>
        <dbReference type="EMBL" id="KJY62402.1"/>
    </source>
</evidence>
<feature type="transmembrane region" description="Helical" evidence="1">
    <location>
        <begin position="7"/>
        <end position="25"/>
    </location>
</feature>
<evidence type="ECO:0008006" key="4">
    <source>
        <dbReference type="Google" id="ProtNLM"/>
    </source>
</evidence>
<keyword evidence="1" id="KW-1133">Transmembrane helix</keyword>
<keyword evidence="1" id="KW-0812">Transmembrane</keyword>
<comment type="caution">
    <text evidence="2">The sequence shown here is derived from an EMBL/GenBank/DDBJ whole genome shotgun (WGS) entry which is preliminary data.</text>
</comment>
<accession>A0A0F4LUE9</accession>
<feature type="transmembrane region" description="Helical" evidence="1">
    <location>
        <begin position="37"/>
        <end position="55"/>
    </location>
</feature>
<feature type="transmembrane region" description="Helical" evidence="1">
    <location>
        <begin position="98"/>
        <end position="117"/>
    </location>
</feature>
<dbReference type="InterPro" id="IPR021560">
    <property type="entry name" value="DUF3021"/>
</dbReference>
<name>A0A0F4LUE9_9LACO</name>
<protein>
    <recommendedName>
        <fullName evidence="4">DUF3021 domain-containing protein</fullName>
    </recommendedName>
</protein>
<proteinExistence type="predicted"/>
<dbReference type="OrthoDB" id="2224367at2"/>
<sequence>MRYILSAIIRGIIPFVIMSSLAGIMKLQRLEDYQVKSTFLTGLIVTIVVAASVIYEVESCSLIKQSIIHFLIMLITVYPCLVWSNWFPHTTIFDLLKIFGLFLLVGIVLWIVSYIVFDKILK</sequence>